<dbReference type="AlphaFoldDB" id="M1VER4"/>
<dbReference type="EC" id="4.1.1.50" evidence="4"/>
<proteinExistence type="inferred from homology"/>
<evidence type="ECO:0000256" key="5">
    <source>
        <dbReference type="ARBA" id="ARBA00022691"/>
    </source>
</evidence>
<dbReference type="OrthoDB" id="1068353at2759"/>
<name>M1VER4_CYAM1</name>
<evidence type="ECO:0000256" key="10">
    <source>
        <dbReference type="ARBA" id="ARBA00023145"/>
    </source>
</evidence>
<dbReference type="GO" id="GO:0005829">
    <property type="term" value="C:cytosol"/>
    <property type="evidence" value="ECO:0007669"/>
    <property type="project" value="TreeGrafter"/>
</dbReference>
<keyword evidence="12" id="KW-0704">Schiff base</keyword>
<dbReference type="Gene3D" id="3.60.90.10">
    <property type="entry name" value="S-adenosylmethionine decarboxylase"/>
    <property type="match status" value="1"/>
</dbReference>
<dbReference type="PROSITE" id="PS01336">
    <property type="entry name" value="ADOMETDC"/>
    <property type="match status" value="1"/>
</dbReference>
<dbReference type="InterPro" id="IPR048283">
    <property type="entry name" value="AdoMetDC-like"/>
</dbReference>
<evidence type="ECO:0000256" key="8">
    <source>
        <dbReference type="ARBA" id="ARBA00023066"/>
    </source>
</evidence>
<gene>
    <name evidence="15" type="ORF">CYME_CMO012C</name>
</gene>
<dbReference type="InterPro" id="IPR001985">
    <property type="entry name" value="S-AdoMet_decarboxylase_euk"/>
</dbReference>
<keyword evidence="10" id="KW-0865">Zymogen</keyword>
<keyword evidence="8" id="KW-0745">Spermidine biosynthesis</keyword>
<keyword evidence="9" id="KW-0620">Polyamine biosynthesis</keyword>
<evidence type="ECO:0000256" key="14">
    <source>
        <dbReference type="SAM" id="MobiDB-lite"/>
    </source>
</evidence>
<evidence type="ECO:0000256" key="3">
    <source>
        <dbReference type="ARBA" id="ARBA00008466"/>
    </source>
</evidence>
<dbReference type="Gene3D" id="3.30.360.50">
    <property type="entry name" value="S-adenosylmethionine decarboxylase"/>
    <property type="match status" value="1"/>
</dbReference>
<dbReference type="eggNOG" id="KOG0788">
    <property type="taxonomic scope" value="Eukaryota"/>
</dbReference>
<sequence>MGSVYEPVGFEGPEKKLEIDFQPAGEVAGSPCSPKHSLRSVPRSKWETILAVAQCNILSVLQNAHCDAYLLSESSMFVFDRKVMIKTCGTTSLLRTVPELMAVGQQLQLEIGFLQYSRTAFRYPEYQPAPHQSFRDEIAYLRQYLPEGFERVMADDHAIPPAQRMAWHVFTYDNQRMPTNEQSLEVCMFDLDPMAMRCFFGDDSLHGGDPVLCTHVSGIDDLLRAAKRLDQNAVDDDGAAPLVDAHLFSPCGYSMNALDGSTYYTIHITPENHCSYVSFETNAHLGSFVPVLRCVLETFRPARFQVAYVGDEQAAGTHAARDWPKHLHAGEQRFSRRDALQTGGCAKPKCSPMVWRRTGPYNHWMASSATYQCVLGWPSLACDEIAGERAHCGYNGWSSPVSGDSWSTRPTPSLCSDSERDLDDVPLDSSTTLDGQAPNISIG</sequence>
<evidence type="ECO:0000256" key="12">
    <source>
        <dbReference type="ARBA" id="ARBA00023270"/>
    </source>
</evidence>
<accession>M1VER4</accession>
<evidence type="ECO:0000256" key="13">
    <source>
        <dbReference type="ARBA" id="ARBA00023317"/>
    </source>
</evidence>
<dbReference type="RefSeq" id="XP_005537448.1">
    <property type="nucleotide sequence ID" value="XM_005537391.1"/>
</dbReference>
<dbReference type="GO" id="GO:0006597">
    <property type="term" value="P:spermine biosynthetic process"/>
    <property type="evidence" value="ECO:0007669"/>
    <property type="project" value="InterPro"/>
</dbReference>
<comment type="pathway">
    <text evidence="2">Amine and polyamine biosynthesis; S-adenosylmethioninamine biosynthesis; S-adenosylmethioninamine from S-adenosyl-L-methionine: step 1/1.</text>
</comment>
<dbReference type="PANTHER" id="PTHR11570">
    <property type="entry name" value="S-ADENOSYLMETHIONINE DECARBOXYLASE"/>
    <property type="match status" value="1"/>
</dbReference>
<keyword evidence="7" id="KW-0068">Autocatalytic cleavage</keyword>
<keyword evidence="6" id="KW-0210">Decarboxylase</keyword>
<dbReference type="EMBL" id="AP006497">
    <property type="protein sequence ID" value="BAM81412.1"/>
    <property type="molecule type" value="Genomic_DNA"/>
</dbReference>
<dbReference type="GeneID" id="16995514"/>
<dbReference type="GO" id="GO:0004014">
    <property type="term" value="F:adenosylmethionine decarboxylase activity"/>
    <property type="evidence" value="ECO:0007669"/>
    <property type="project" value="UniProtKB-EC"/>
</dbReference>
<evidence type="ECO:0000256" key="4">
    <source>
        <dbReference type="ARBA" id="ARBA00012357"/>
    </source>
</evidence>
<dbReference type="UniPathway" id="UPA00331">
    <property type="reaction ID" value="UER00451"/>
</dbReference>
<evidence type="ECO:0000313" key="16">
    <source>
        <dbReference type="Proteomes" id="UP000007014"/>
    </source>
</evidence>
<keyword evidence="11" id="KW-0456">Lyase</keyword>
<evidence type="ECO:0000256" key="6">
    <source>
        <dbReference type="ARBA" id="ARBA00022793"/>
    </source>
</evidence>
<keyword evidence="5" id="KW-0949">S-adenosyl-L-methionine</keyword>
<evidence type="ECO:0000256" key="7">
    <source>
        <dbReference type="ARBA" id="ARBA00022813"/>
    </source>
</evidence>
<reference evidence="15 16" key="2">
    <citation type="journal article" date="2007" name="BMC Biol.">
        <title>A 100%-complete sequence reveals unusually simple genomic features in the hot-spring red alga Cyanidioschyzon merolae.</title>
        <authorList>
            <person name="Nozaki H."/>
            <person name="Takano H."/>
            <person name="Misumi O."/>
            <person name="Terasawa K."/>
            <person name="Matsuzaki M."/>
            <person name="Maruyama S."/>
            <person name="Nishida K."/>
            <person name="Yagisawa F."/>
            <person name="Yoshida Y."/>
            <person name="Fujiwara T."/>
            <person name="Takio S."/>
            <person name="Tamura K."/>
            <person name="Chung S.J."/>
            <person name="Nakamura S."/>
            <person name="Kuroiwa H."/>
            <person name="Tanaka K."/>
            <person name="Sato N."/>
            <person name="Kuroiwa T."/>
        </authorList>
    </citation>
    <scope>NUCLEOTIDE SEQUENCE [LARGE SCALE GENOMIC DNA]</scope>
    <source>
        <strain evidence="15 16">10D</strain>
    </source>
</reference>
<evidence type="ECO:0000256" key="9">
    <source>
        <dbReference type="ARBA" id="ARBA00023115"/>
    </source>
</evidence>
<feature type="compositionally biased region" description="Polar residues" evidence="14">
    <location>
        <begin position="401"/>
        <end position="416"/>
    </location>
</feature>
<feature type="region of interest" description="Disordered" evidence="14">
    <location>
        <begin position="401"/>
        <end position="443"/>
    </location>
</feature>
<evidence type="ECO:0000256" key="2">
    <source>
        <dbReference type="ARBA" id="ARBA00004911"/>
    </source>
</evidence>
<evidence type="ECO:0000313" key="15">
    <source>
        <dbReference type="EMBL" id="BAM81412.1"/>
    </source>
</evidence>
<feature type="compositionally biased region" description="Polar residues" evidence="14">
    <location>
        <begin position="428"/>
        <end position="443"/>
    </location>
</feature>
<dbReference type="InterPro" id="IPR018166">
    <property type="entry name" value="S-AdoMet_deCO2ase_CS"/>
</dbReference>
<keyword evidence="16" id="KW-1185">Reference proteome</keyword>
<dbReference type="NCBIfam" id="TIGR00535">
    <property type="entry name" value="SAM_DCase"/>
    <property type="match status" value="1"/>
</dbReference>
<evidence type="ECO:0000256" key="1">
    <source>
        <dbReference type="ARBA" id="ARBA00001928"/>
    </source>
</evidence>
<dbReference type="KEGG" id="cme:CYME_CMO012C"/>
<dbReference type="OMA" id="WFEESSN"/>
<dbReference type="Pfam" id="PF01536">
    <property type="entry name" value="SAM_decarbox"/>
    <property type="match status" value="1"/>
</dbReference>
<dbReference type="STRING" id="280699.M1VER4"/>
<dbReference type="Gramene" id="CMO012CT">
    <property type="protein sequence ID" value="CMO012CT"/>
    <property type="gene ID" value="CMO012C"/>
</dbReference>
<dbReference type="SUPFAM" id="SSF56276">
    <property type="entry name" value="S-adenosylmethionine decarboxylase"/>
    <property type="match status" value="1"/>
</dbReference>
<evidence type="ECO:0000256" key="11">
    <source>
        <dbReference type="ARBA" id="ARBA00023239"/>
    </source>
</evidence>
<comment type="cofactor">
    <cofactor evidence="1">
        <name>pyruvate</name>
        <dbReference type="ChEBI" id="CHEBI:15361"/>
    </cofactor>
</comment>
<reference evidence="15 16" key="1">
    <citation type="journal article" date="2004" name="Nature">
        <title>Genome sequence of the ultrasmall unicellular red alga Cyanidioschyzon merolae 10D.</title>
        <authorList>
            <person name="Matsuzaki M."/>
            <person name="Misumi O."/>
            <person name="Shin-i T."/>
            <person name="Maruyama S."/>
            <person name="Takahara M."/>
            <person name="Miyagishima S."/>
            <person name="Mori T."/>
            <person name="Nishida K."/>
            <person name="Yagisawa F."/>
            <person name="Nishida K."/>
            <person name="Yoshida Y."/>
            <person name="Nishimura Y."/>
            <person name="Nakao S."/>
            <person name="Kobayashi T."/>
            <person name="Momoyama Y."/>
            <person name="Higashiyama T."/>
            <person name="Minoda A."/>
            <person name="Sano M."/>
            <person name="Nomoto H."/>
            <person name="Oishi K."/>
            <person name="Hayashi H."/>
            <person name="Ohta F."/>
            <person name="Nishizaka S."/>
            <person name="Haga S."/>
            <person name="Miura S."/>
            <person name="Morishita T."/>
            <person name="Kabeya Y."/>
            <person name="Terasawa K."/>
            <person name="Suzuki Y."/>
            <person name="Ishii Y."/>
            <person name="Asakawa S."/>
            <person name="Takano H."/>
            <person name="Ohta N."/>
            <person name="Kuroiwa H."/>
            <person name="Tanaka K."/>
            <person name="Shimizu N."/>
            <person name="Sugano S."/>
            <person name="Sato N."/>
            <person name="Nozaki H."/>
            <person name="Ogasawara N."/>
            <person name="Kohara Y."/>
            <person name="Kuroiwa T."/>
        </authorList>
    </citation>
    <scope>NUCLEOTIDE SEQUENCE [LARGE SCALE GENOMIC DNA]</scope>
    <source>
        <strain evidence="15 16">10D</strain>
    </source>
</reference>
<dbReference type="InterPro" id="IPR016067">
    <property type="entry name" value="S-AdoMet_deCO2ase_core"/>
</dbReference>
<dbReference type="GO" id="GO:0008295">
    <property type="term" value="P:spermidine biosynthetic process"/>
    <property type="evidence" value="ECO:0007669"/>
    <property type="project" value="UniProtKB-KW"/>
</dbReference>
<comment type="similarity">
    <text evidence="3">Belongs to the eukaryotic AdoMetDC family.</text>
</comment>
<dbReference type="HOGENOM" id="CLU_023050_2_1_1"/>
<protein>
    <recommendedName>
        <fullName evidence="4">adenosylmethionine decarboxylase</fullName>
        <ecNumber evidence="4">4.1.1.50</ecNumber>
    </recommendedName>
</protein>
<dbReference type="Proteomes" id="UP000007014">
    <property type="component" value="Chromosome 15"/>
</dbReference>
<keyword evidence="13" id="KW-0670">Pyruvate</keyword>
<organism evidence="15 16">
    <name type="scientific">Cyanidioschyzon merolae (strain NIES-3377 / 10D)</name>
    <name type="common">Unicellular red alga</name>
    <dbReference type="NCBI Taxonomy" id="280699"/>
    <lineage>
        <taxon>Eukaryota</taxon>
        <taxon>Rhodophyta</taxon>
        <taxon>Bangiophyceae</taxon>
        <taxon>Cyanidiales</taxon>
        <taxon>Cyanidiaceae</taxon>
        <taxon>Cyanidioschyzon</taxon>
    </lineage>
</organism>
<dbReference type="PANTHER" id="PTHR11570:SF0">
    <property type="entry name" value="S-ADENOSYLMETHIONINE DECARBOXYLASE PROENZYME"/>
    <property type="match status" value="1"/>
</dbReference>